<organism evidence="1 2">
    <name type="scientific">Mycetocola zhujimingii</name>
    <dbReference type="NCBI Taxonomy" id="2079792"/>
    <lineage>
        <taxon>Bacteria</taxon>
        <taxon>Bacillati</taxon>
        <taxon>Actinomycetota</taxon>
        <taxon>Actinomycetes</taxon>
        <taxon>Micrococcales</taxon>
        <taxon>Microbacteriaceae</taxon>
        <taxon>Mycetocola</taxon>
    </lineage>
</organism>
<dbReference type="EMBL" id="QEFB01000001">
    <property type="protein sequence ID" value="PWC08117.1"/>
    <property type="molecule type" value="Genomic_DNA"/>
</dbReference>
<reference evidence="2" key="1">
    <citation type="submission" date="2018-04" db="EMBL/GenBank/DDBJ databases">
        <authorList>
            <person name="Liu S."/>
            <person name="Wang Z."/>
            <person name="Li J."/>
        </authorList>
    </citation>
    <scope>NUCLEOTIDE SEQUENCE [LARGE SCALE GENOMIC DNA]</scope>
    <source>
        <strain evidence="2">622</strain>
    </source>
</reference>
<proteinExistence type="predicted"/>
<protein>
    <submittedName>
        <fullName evidence="1">Cytotoxic translational repressor of toxin-antitoxin stability system</fullName>
    </submittedName>
</protein>
<accession>A0A2U1TGU6</accession>
<dbReference type="RefSeq" id="WP_108961988.1">
    <property type="nucleotide sequence ID" value="NZ_QEFB01000001.1"/>
</dbReference>
<evidence type="ECO:0000313" key="1">
    <source>
        <dbReference type="EMBL" id="PWC08117.1"/>
    </source>
</evidence>
<comment type="caution">
    <text evidence="1">The sequence shown here is derived from an EMBL/GenBank/DDBJ whole genome shotgun (WGS) entry which is preliminary data.</text>
</comment>
<keyword evidence="2" id="KW-1185">Reference proteome</keyword>
<evidence type="ECO:0000313" key="2">
    <source>
        <dbReference type="Proteomes" id="UP000244962"/>
    </source>
</evidence>
<dbReference type="AlphaFoldDB" id="A0A2U1TGU6"/>
<dbReference type="Proteomes" id="UP000244962">
    <property type="component" value="Unassembled WGS sequence"/>
</dbReference>
<name>A0A2U1TGU6_9MICO</name>
<sequence>MSKHPAPTREHHDDFCTTERWQLVRGAAGKPVAHHRTYELTLWDGRILRTRISKPVDTSTYGASMWSHILRQQLEVDAGTFWACVQNGTLPDRGAPVTKAHKDAVPYFLVHALTEMGVEENDVLALTPAEAAALLAEKMKQQFGEDA</sequence>
<gene>
    <name evidence="1" type="ORF">DF223_01820</name>
</gene>